<accession>A0ABU2FC91</accession>
<dbReference type="Pfam" id="PF24381">
    <property type="entry name" value="DUF7537"/>
    <property type="match status" value="1"/>
</dbReference>
<reference evidence="1 2" key="1">
    <citation type="submission" date="2022-06" db="EMBL/GenBank/DDBJ databases">
        <title>Haloarcula sp. a new haloarchaeum isolate from saline soil.</title>
        <authorList>
            <person name="Strakova D."/>
            <person name="Galisteo C."/>
            <person name="Sanchez-Porro C."/>
            <person name="Ventosa A."/>
        </authorList>
    </citation>
    <scope>NUCLEOTIDE SEQUENCE [LARGE SCALE GENOMIC DNA]</scope>
    <source>
        <strain evidence="1 2">S1CR25-12</strain>
    </source>
</reference>
<organism evidence="1 2">
    <name type="scientific">Haloarcula saliterrae</name>
    <dbReference type="NCBI Taxonomy" id="2950534"/>
    <lineage>
        <taxon>Archaea</taxon>
        <taxon>Methanobacteriati</taxon>
        <taxon>Methanobacteriota</taxon>
        <taxon>Stenosarchaea group</taxon>
        <taxon>Halobacteria</taxon>
        <taxon>Halobacteriales</taxon>
        <taxon>Haloarculaceae</taxon>
        <taxon>Haloarcula</taxon>
    </lineage>
</organism>
<dbReference type="EMBL" id="JAMQON010000002">
    <property type="protein sequence ID" value="MDS0259456.1"/>
    <property type="molecule type" value="Genomic_DNA"/>
</dbReference>
<evidence type="ECO:0000313" key="1">
    <source>
        <dbReference type="EMBL" id="MDS0259456.1"/>
    </source>
</evidence>
<name>A0ABU2FC91_9EURY</name>
<protein>
    <submittedName>
        <fullName evidence="1">Uncharacterized protein</fullName>
    </submittedName>
</protein>
<sequence length="258" mass="27214">MRKIMTVVVVLTVLLAGCSFGGSSGTPTAGTNTTAATSNTLDASAVPGVTGTNVTNVSALASAYGESIINGPVDFRTTMDLSPNATILRIETVDYRFRNDTEQQLFELNNTNSEVTYFIDGEKAAARNESSGEVRYSNATNRVGGEAYFSTLYAGISLNYIPILEWEVTGTTTVDGETHYVLESNAVNETVLQRPSSSLSAENVDSADGRLVAGADGVIHSGSVTIDGNKDIAVTFSMSKDEGMDVTAPGWYDESQAS</sequence>
<dbReference type="PROSITE" id="PS51257">
    <property type="entry name" value="PROKAR_LIPOPROTEIN"/>
    <property type="match status" value="1"/>
</dbReference>
<dbReference type="InterPro" id="IPR055959">
    <property type="entry name" value="DUF7537"/>
</dbReference>
<dbReference type="Proteomes" id="UP001259659">
    <property type="component" value="Unassembled WGS sequence"/>
</dbReference>
<evidence type="ECO:0000313" key="2">
    <source>
        <dbReference type="Proteomes" id="UP001259659"/>
    </source>
</evidence>
<keyword evidence="2" id="KW-1185">Reference proteome</keyword>
<proteinExistence type="predicted"/>
<comment type="caution">
    <text evidence="1">The sequence shown here is derived from an EMBL/GenBank/DDBJ whole genome shotgun (WGS) entry which is preliminary data.</text>
</comment>
<gene>
    <name evidence="1" type="ORF">NDI56_08630</name>
</gene>
<dbReference type="RefSeq" id="WP_310919067.1">
    <property type="nucleotide sequence ID" value="NZ_JAMQON010000002.1"/>
</dbReference>